<feature type="region of interest" description="Disordered" evidence="7">
    <location>
        <begin position="287"/>
        <end position="310"/>
    </location>
</feature>
<gene>
    <name evidence="8" type="ORF">ACOF00016_LOCUS1318</name>
</gene>
<keyword evidence="5" id="KW-0472">Membrane</keyword>
<evidence type="ECO:0008006" key="9">
    <source>
        <dbReference type="Google" id="ProtNLM"/>
    </source>
</evidence>
<feature type="region of interest" description="Disordered" evidence="7">
    <location>
        <begin position="47"/>
        <end position="101"/>
    </location>
</feature>
<dbReference type="Pfam" id="PF04117">
    <property type="entry name" value="Mpv17_PMP22"/>
    <property type="match status" value="1"/>
</dbReference>
<comment type="subcellular location">
    <subcellularLocation>
        <location evidence="1">Membrane</location>
        <topology evidence="1">Multi-pass membrane protein</topology>
    </subcellularLocation>
</comment>
<proteinExistence type="inferred from homology"/>
<evidence type="ECO:0000256" key="3">
    <source>
        <dbReference type="ARBA" id="ARBA00022692"/>
    </source>
</evidence>
<reference evidence="8" key="1">
    <citation type="submission" date="2021-01" db="EMBL/GenBank/DDBJ databases">
        <authorList>
            <person name="Corre E."/>
            <person name="Pelletier E."/>
            <person name="Niang G."/>
            <person name="Scheremetjew M."/>
            <person name="Finn R."/>
            <person name="Kale V."/>
            <person name="Holt S."/>
            <person name="Cochrane G."/>
            <person name="Meng A."/>
            <person name="Brown T."/>
            <person name="Cohen L."/>
        </authorList>
    </citation>
    <scope>NUCLEOTIDE SEQUENCE</scope>
    <source>
        <strain evidence="8">CCMP127</strain>
    </source>
</reference>
<evidence type="ECO:0000256" key="7">
    <source>
        <dbReference type="SAM" id="MobiDB-lite"/>
    </source>
</evidence>
<evidence type="ECO:0000256" key="5">
    <source>
        <dbReference type="ARBA" id="ARBA00023136"/>
    </source>
</evidence>
<evidence type="ECO:0000256" key="1">
    <source>
        <dbReference type="ARBA" id="ARBA00004141"/>
    </source>
</evidence>
<dbReference type="GO" id="GO:0005737">
    <property type="term" value="C:cytoplasm"/>
    <property type="evidence" value="ECO:0007669"/>
    <property type="project" value="TreeGrafter"/>
</dbReference>
<comment type="similarity">
    <text evidence="2 6">Belongs to the peroxisomal membrane protein PXMP2/4 family.</text>
</comment>
<name>A0A7S3KZ27_9STRA</name>
<dbReference type="EMBL" id="HBIM01001508">
    <property type="protein sequence ID" value="CAE0403095.1"/>
    <property type="molecule type" value="Transcribed_RNA"/>
</dbReference>
<dbReference type="InterPro" id="IPR007248">
    <property type="entry name" value="Mpv17_PMP22"/>
</dbReference>
<dbReference type="GO" id="GO:0016020">
    <property type="term" value="C:membrane"/>
    <property type="evidence" value="ECO:0007669"/>
    <property type="project" value="UniProtKB-SubCell"/>
</dbReference>
<evidence type="ECO:0000256" key="6">
    <source>
        <dbReference type="RuleBase" id="RU363053"/>
    </source>
</evidence>
<evidence type="ECO:0000256" key="4">
    <source>
        <dbReference type="ARBA" id="ARBA00022989"/>
    </source>
</evidence>
<feature type="compositionally biased region" description="Low complexity" evidence="7">
    <location>
        <begin position="71"/>
        <end position="93"/>
    </location>
</feature>
<evidence type="ECO:0000313" key="8">
    <source>
        <dbReference type="EMBL" id="CAE0403095.1"/>
    </source>
</evidence>
<protein>
    <recommendedName>
        <fullName evidence="9">Peroxisomal membrane protein MPV17</fullName>
    </recommendedName>
</protein>
<sequence>MQSTRPRLLSPYGRRIYQVTTKGSVSSRASFYTPGMLLRRPPSLNTFHTATMSPRSPGGTAVKNRSRAKCSQTTRKSSRKSTSTSTTEQQSTSSREHETSDGSGALASFVAWYEGCLTRYPLVTKALTGGAIAAGGDFFCQTVLESDATVFSTKDYDPARSFRFGFLGTCFVAPTNHVWYRFLAKRVAPGKTWTSATTRTALDQFGWTPIYTFIWLGALWKMEGSSNQDIADALQREYVGVMKANWLLWIPAQMLNFKVVPLKYQVLFTNVVELVWNAFLSYAATGKGEEKEPGNTHAMRKRRTAEMERS</sequence>
<organism evidence="8">
    <name type="scientific">Amphora coffeiformis</name>
    <dbReference type="NCBI Taxonomy" id="265554"/>
    <lineage>
        <taxon>Eukaryota</taxon>
        <taxon>Sar</taxon>
        <taxon>Stramenopiles</taxon>
        <taxon>Ochrophyta</taxon>
        <taxon>Bacillariophyta</taxon>
        <taxon>Bacillariophyceae</taxon>
        <taxon>Bacillariophycidae</taxon>
        <taxon>Thalassiophysales</taxon>
        <taxon>Catenulaceae</taxon>
        <taxon>Amphora</taxon>
    </lineage>
</organism>
<accession>A0A7S3KZ27</accession>
<keyword evidence="4" id="KW-1133">Transmembrane helix</keyword>
<keyword evidence="3" id="KW-0812">Transmembrane</keyword>
<evidence type="ECO:0000256" key="2">
    <source>
        <dbReference type="ARBA" id="ARBA00006824"/>
    </source>
</evidence>
<dbReference type="PANTHER" id="PTHR11266">
    <property type="entry name" value="PEROXISOMAL MEMBRANE PROTEIN 2, PXMP2 MPV17"/>
    <property type="match status" value="1"/>
</dbReference>
<dbReference type="AlphaFoldDB" id="A0A7S3KZ27"/>